<proteinExistence type="predicted"/>
<accession>F0R839</accession>
<keyword evidence="3" id="KW-0449">Lipoprotein</keyword>
<dbReference type="AlphaFoldDB" id="F0R839"/>
<dbReference type="PANTHER" id="PTHR39200:SF1">
    <property type="entry name" value="AUTO-TRANSPORTER ADHESIN HEAD GIN DOMAIN-CONTAINING PROTEIN-RELATED"/>
    <property type="match status" value="1"/>
</dbReference>
<name>F0R839_PHOSB</name>
<dbReference type="PROSITE" id="PS51257">
    <property type="entry name" value="PROKAR_LIPOPROTEIN"/>
    <property type="match status" value="1"/>
</dbReference>
<feature type="chain" id="PRO_5003255696" evidence="1">
    <location>
        <begin position="25"/>
        <end position="304"/>
    </location>
</feature>
<evidence type="ECO:0000259" key="2">
    <source>
        <dbReference type="Pfam" id="PF10988"/>
    </source>
</evidence>
<dbReference type="Proteomes" id="UP000007486">
    <property type="component" value="Chromosome"/>
</dbReference>
<evidence type="ECO:0000313" key="4">
    <source>
        <dbReference type="Proteomes" id="UP000007486"/>
    </source>
</evidence>
<dbReference type="KEGG" id="bsa:Bacsa_2462"/>
<dbReference type="eggNOG" id="COG3595">
    <property type="taxonomic scope" value="Bacteria"/>
</dbReference>
<keyword evidence="1" id="KW-0732">Signal</keyword>
<dbReference type="InterPro" id="IPR021255">
    <property type="entry name" value="DUF2807"/>
</dbReference>
<evidence type="ECO:0000313" key="3">
    <source>
        <dbReference type="EMBL" id="ADY37002.1"/>
    </source>
</evidence>
<feature type="domain" description="Putative auto-transporter adhesin head GIN" evidence="2">
    <location>
        <begin position="47"/>
        <end position="209"/>
    </location>
</feature>
<sequence length="304" mass="31018">MKTLSMTWASCAVALMLTVSGCYAGGRNAVKPSKNYVTEKVSISDIEAIRSSSSVDVVYTQASGTPYAEIYAPDNIVPLVKVEQDGKSLKIGFKGNTSIQGRYKCEVRVFAPEVTSFSTSSASDITLANGLKTSKPVTLKASSSGDIDASSVQCGDLSMTTSSSGDIKVGTIACGMLALDTQSSGDIKVTSATCTGADIESSSAGDCIVSEMVCSGDVKASTSSSSDIKLAGTCRNASFIASSAGSIYAKDLLAKDVEARASSAGDIECNASGVLSTSVSSAGGVRYKGEPARVEGKIKGVSKL</sequence>
<protein>
    <submittedName>
        <fullName evidence="3">Putative lipoprotein</fullName>
    </submittedName>
</protein>
<dbReference type="EMBL" id="CP002530">
    <property type="protein sequence ID" value="ADY37002.1"/>
    <property type="molecule type" value="Genomic_DNA"/>
</dbReference>
<evidence type="ECO:0000256" key="1">
    <source>
        <dbReference type="SAM" id="SignalP"/>
    </source>
</evidence>
<dbReference type="Gene3D" id="2.160.20.120">
    <property type="match status" value="2"/>
</dbReference>
<dbReference type="PANTHER" id="PTHR39200">
    <property type="entry name" value="HYPOTHETICAL EXPORTED PROTEIN"/>
    <property type="match status" value="1"/>
</dbReference>
<dbReference type="OrthoDB" id="1047698at2"/>
<dbReference type="HOGENOM" id="CLU_072746_0_0_10"/>
<organism evidence="3 4">
    <name type="scientific">Phocaeicola salanitronis (strain DSM 18170 / JCM 13657 / CCUG 60908 / BL78)</name>
    <name type="common">Bacteroides salanitronis</name>
    <dbReference type="NCBI Taxonomy" id="667015"/>
    <lineage>
        <taxon>Bacteria</taxon>
        <taxon>Pseudomonadati</taxon>
        <taxon>Bacteroidota</taxon>
        <taxon>Bacteroidia</taxon>
        <taxon>Bacteroidales</taxon>
        <taxon>Bacteroidaceae</taxon>
        <taxon>Phocaeicola</taxon>
    </lineage>
</organism>
<dbReference type="Pfam" id="PF10988">
    <property type="entry name" value="DUF2807"/>
    <property type="match status" value="1"/>
</dbReference>
<dbReference type="RefSeq" id="WP_013618425.1">
    <property type="nucleotide sequence ID" value="NC_015164.1"/>
</dbReference>
<feature type="signal peptide" evidence="1">
    <location>
        <begin position="1"/>
        <end position="24"/>
    </location>
</feature>
<reference evidence="3 4" key="1">
    <citation type="journal article" date="2011" name="Stand. Genomic Sci.">
        <title>Complete genome sequence of Bacteroides salanitronis type strain (BL78).</title>
        <authorList>
            <person name="Gronow S."/>
            <person name="Held B."/>
            <person name="Lucas S."/>
            <person name="Lapidus A."/>
            <person name="Del Rio T.G."/>
            <person name="Nolan M."/>
            <person name="Tice H."/>
            <person name="Deshpande S."/>
            <person name="Cheng J.F."/>
            <person name="Pitluck S."/>
            <person name="Liolios K."/>
            <person name="Pagani I."/>
            <person name="Ivanova N."/>
            <person name="Mavromatis K."/>
            <person name="Pati A."/>
            <person name="Tapia R."/>
            <person name="Han C."/>
            <person name="Goodwin L."/>
            <person name="Chen A."/>
            <person name="Palaniappan K."/>
            <person name="Land M."/>
            <person name="Hauser L."/>
            <person name="Chang Y.J."/>
            <person name="Jeffries C.D."/>
            <person name="Brambilla E.M."/>
            <person name="Rohde M."/>
            <person name="Goker M."/>
            <person name="Detter J.C."/>
            <person name="Woyke T."/>
            <person name="Bristow J."/>
            <person name="Markowitz V."/>
            <person name="Hugenholtz P."/>
            <person name="Kyrpides N.C."/>
            <person name="Klenk H.P."/>
            <person name="Eisen J.A."/>
        </authorList>
    </citation>
    <scope>NUCLEOTIDE SEQUENCE [LARGE SCALE GENOMIC DNA]</scope>
    <source>
        <strain evidence="3 4">DSM 18170</strain>
    </source>
</reference>
<dbReference type="STRING" id="667015.Bacsa_2462"/>
<keyword evidence="4" id="KW-1185">Reference proteome</keyword>
<gene>
    <name evidence="3" type="ordered locus">Bacsa_2462</name>
</gene>